<evidence type="ECO:0000313" key="3">
    <source>
        <dbReference type="Proteomes" id="UP000313849"/>
    </source>
</evidence>
<dbReference type="OrthoDB" id="9804157at2"/>
<dbReference type="PANTHER" id="PTHR10093">
    <property type="entry name" value="IRON-SULFUR CLUSTER ASSEMBLY ENZYME NIFU HOMOLOG"/>
    <property type="match status" value="1"/>
</dbReference>
<gene>
    <name evidence="2" type="ORF">FH969_03685</name>
</gene>
<feature type="domain" description="NIF system FeS cluster assembly NifU N-terminal" evidence="1">
    <location>
        <begin position="8"/>
        <end position="141"/>
    </location>
</feature>
<comment type="caution">
    <text evidence="2">The sequence shown here is derived from an EMBL/GenBank/DDBJ whole genome shotgun (WGS) entry which is preliminary data.</text>
</comment>
<protein>
    <submittedName>
        <fullName evidence="2">SUF system NifU family Fe-S cluster assembly protein</fullName>
    </submittedName>
</protein>
<dbReference type="EMBL" id="VENP01000008">
    <property type="protein sequence ID" value="TNU76349.1"/>
    <property type="molecule type" value="Genomic_DNA"/>
</dbReference>
<keyword evidence="3" id="KW-1185">Reference proteome</keyword>
<dbReference type="CDD" id="cd06664">
    <property type="entry name" value="IscU_like"/>
    <property type="match status" value="1"/>
</dbReference>
<sequence length="162" mass="17125">MSGLEQLYQQVILDHARERHGEGLLDADPGAAMVGESFQVNPTCGDEVRLRVQLADAPDGGSPVIEHVSWDGVGCSISRASLSVLTDLVEKGSVRDADALSETFRALMSNRGAPLPLEQEETLGDAAVFVGVARFPARIKCALLGWMALRDAVAKALTGPTA</sequence>
<accession>A0A5C5BE37</accession>
<dbReference type="NCBIfam" id="TIGR01994">
    <property type="entry name" value="SUF_scaf_2"/>
    <property type="match status" value="1"/>
</dbReference>
<dbReference type="GO" id="GO:0051536">
    <property type="term" value="F:iron-sulfur cluster binding"/>
    <property type="evidence" value="ECO:0007669"/>
    <property type="project" value="InterPro"/>
</dbReference>
<evidence type="ECO:0000259" key="1">
    <source>
        <dbReference type="Pfam" id="PF01592"/>
    </source>
</evidence>
<name>A0A5C5BE37_9MICO</name>
<dbReference type="AlphaFoldDB" id="A0A5C5BE37"/>
<dbReference type="Pfam" id="PF01592">
    <property type="entry name" value="NifU_N"/>
    <property type="match status" value="1"/>
</dbReference>
<evidence type="ECO:0000313" key="2">
    <source>
        <dbReference type="EMBL" id="TNU76349.1"/>
    </source>
</evidence>
<dbReference type="SUPFAM" id="SSF82649">
    <property type="entry name" value="SufE/NifU"/>
    <property type="match status" value="1"/>
</dbReference>
<reference evidence="2 3" key="1">
    <citation type="submission" date="2019-06" db="EMBL/GenBank/DDBJ databases">
        <title>Draft genome sequence of Miniimonas arenae KCTC 19750T isolated from sea sand.</title>
        <authorList>
            <person name="Park S.-J."/>
        </authorList>
    </citation>
    <scope>NUCLEOTIDE SEQUENCE [LARGE SCALE GENOMIC DNA]</scope>
    <source>
        <strain evidence="2 3">KCTC 19750</strain>
    </source>
</reference>
<dbReference type="InterPro" id="IPR002871">
    <property type="entry name" value="NIF_FeS_clus_asmbl_NifU_N"/>
</dbReference>
<dbReference type="RefSeq" id="WP_139986179.1">
    <property type="nucleotide sequence ID" value="NZ_VENP01000008.1"/>
</dbReference>
<dbReference type="Gene3D" id="3.90.1010.10">
    <property type="match status" value="1"/>
</dbReference>
<dbReference type="Proteomes" id="UP000313849">
    <property type="component" value="Unassembled WGS sequence"/>
</dbReference>
<organism evidence="2 3">
    <name type="scientific">Miniimonas arenae</name>
    <dbReference type="NCBI Taxonomy" id="676201"/>
    <lineage>
        <taxon>Bacteria</taxon>
        <taxon>Bacillati</taxon>
        <taxon>Actinomycetota</taxon>
        <taxon>Actinomycetes</taxon>
        <taxon>Micrococcales</taxon>
        <taxon>Beutenbergiaceae</taxon>
        <taxon>Miniimonas</taxon>
    </lineage>
</organism>
<dbReference type="GO" id="GO:0005506">
    <property type="term" value="F:iron ion binding"/>
    <property type="evidence" value="ECO:0007669"/>
    <property type="project" value="InterPro"/>
</dbReference>
<dbReference type="GO" id="GO:0016226">
    <property type="term" value="P:iron-sulfur cluster assembly"/>
    <property type="evidence" value="ECO:0007669"/>
    <property type="project" value="InterPro"/>
</dbReference>
<proteinExistence type="predicted"/>